<evidence type="ECO:0000313" key="10">
    <source>
        <dbReference type="Proteomes" id="UP000708805"/>
    </source>
</evidence>
<dbReference type="GO" id="GO:0005507">
    <property type="term" value="F:copper ion binding"/>
    <property type="evidence" value="ECO:0007669"/>
    <property type="project" value="InterPro"/>
</dbReference>
<comment type="subcellular location">
    <subcellularLocation>
        <location evidence="1">Cell outer membrane</location>
        <topology evidence="1">Lipid-anchor</topology>
    </subcellularLocation>
</comment>
<keyword evidence="4" id="KW-0249">Electron transport</keyword>
<evidence type="ECO:0000256" key="1">
    <source>
        <dbReference type="ARBA" id="ARBA00004459"/>
    </source>
</evidence>
<dbReference type="Proteomes" id="UP000708805">
    <property type="component" value="Unassembled WGS sequence"/>
</dbReference>
<evidence type="ECO:0000256" key="2">
    <source>
        <dbReference type="ARBA" id="ARBA00022448"/>
    </source>
</evidence>
<dbReference type="GO" id="GO:0009279">
    <property type="term" value="C:cell outer membrane"/>
    <property type="evidence" value="ECO:0007669"/>
    <property type="project" value="UniProtKB-SubCell"/>
</dbReference>
<keyword evidence="3" id="KW-0479">Metal-binding</keyword>
<dbReference type="PROSITE" id="PS00196">
    <property type="entry name" value="COPPER_BLUE"/>
    <property type="match status" value="1"/>
</dbReference>
<accession>A0A9X1CYV4</accession>
<evidence type="ECO:0000256" key="7">
    <source>
        <dbReference type="SAM" id="SignalP"/>
    </source>
</evidence>
<proteinExistence type="predicted"/>
<feature type="signal peptide" evidence="7">
    <location>
        <begin position="1"/>
        <end position="19"/>
    </location>
</feature>
<dbReference type="Pfam" id="PF00127">
    <property type="entry name" value="Copper-bind"/>
    <property type="match status" value="1"/>
</dbReference>
<evidence type="ECO:0000259" key="8">
    <source>
        <dbReference type="Pfam" id="PF00127"/>
    </source>
</evidence>
<dbReference type="PANTHER" id="PTHR38439:SF2">
    <property type="entry name" value="OUTER MEMBRANE PROTEIN H.8"/>
    <property type="match status" value="1"/>
</dbReference>
<dbReference type="InterPro" id="IPR014068">
    <property type="entry name" value="Azurin"/>
</dbReference>
<evidence type="ECO:0000256" key="3">
    <source>
        <dbReference type="ARBA" id="ARBA00022723"/>
    </source>
</evidence>
<protein>
    <submittedName>
        <fullName evidence="9">Azurin</fullName>
    </submittedName>
</protein>
<dbReference type="EMBL" id="JAGJWT010000007">
    <property type="protein sequence ID" value="MBS9340861.1"/>
    <property type="molecule type" value="Genomic_DNA"/>
</dbReference>
<comment type="caution">
    <text evidence="9">The sequence shown here is derived from an EMBL/GenBank/DDBJ whole genome shotgun (WGS) entry which is preliminary data.</text>
</comment>
<sequence length="200" mass="20262">MKAYLALISAAALALSACGDQGKPAEPAASTPPAAASAEPSASQSSEVPPPEAPASPASTAASDTAATPAAGACEAVVESDDAMNFNTKELVIDKTNCKEFKVTLKHVGKMPKTAMGHNIVISKAEDTKAVLADGAKAGVDAAYVKADDTRVVAHTSLIGGGEETSVTIDTSKFADGGKYEFYCSFPAHSSQMLGNVTLK</sequence>
<dbReference type="InterPro" id="IPR000923">
    <property type="entry name" value="BlueCu_1"/>
</dbReference>
<dbReference type="PANTHER" id="PTHR38439">
    <property type="entry name" value="AURACYANIN-B"/>
    <property type="match status" value="1"/>
</dbReference>
<keyword evidence="5" id="KW-0186">Copper</keyword>
<dbReference type="Gene3D" id="2.60.40.420">
    <property type="entry name" value="Cupredoxins - blue copper proteins"/>
    <property type="match status" value="1"/>
</dbReference>
<keyword evidence="7" id="KW-0732">Signal</keyword>
<feature type="compositionally biased region" description="Low complexity" evidence="6">
    <location>
        <begin position="55"/>
        <end position="66"/>
    </location>
</feature>
<keyword evidence="2" id="KW-0813">Transport</keyword>
<evidence type="ECO:0000256" key="5">
    <source>
        <dbReference type="ARBA" id="ARBA00023008"/>
    </source>
</evidence>
<organism evidence="9 10">
    <name type="scientific">Neisseria elongata subsp. nitroreducens</name>
    <dbReference type="NCBI Taxonomy" id="90367"/>
    <lineage>
        <taxon>Bacteria</taxon>
        <taxon>Pseudomonadati</taxon>
        <taxon>Pseudomonadota</taxon>
        <taxon>Betaproteobacteria</taxon>
        <taxon>Neisseriales</taxon>
        <taxon>Neisseriaceae</taxon>
        <taxon>Neisseria</taxon>
    </lineage>
</organism>
<reference evidence="9" key="1">
    <citation type="submission" date="2021-04" db="EMBL/GenBank/DDBJ databases">
        <title>Genomic characterization of endocarditis-associated Neisseria elongata subsp. nitroreducens.</title>
        <authorList>
            <person name="Schorner M."/>
            <person name="Passarelli-Araujo H."/>
            <person name="Scheffer M."/>
            <person name="Barazzetti F."/>
            <person name="Martins J."/>
            <person name="Machado H."/>
            <person name="Palmeiro J."/>
            <person name="Bazzo M."/>
        </authorList>
    </citation>
    <scope>NUCLEOTIDE SEQUENCE</scope>
    <source>
        <strain evidence="9">Nel_M001</strain>
    </source>
</reference>
<feature type="domain" description="Blue (type 1) copper" evidence="8">
    <location>
        <begin position="74"/>
        <end position="200"/>
    </location>
</feature>
<dbReference type="AlphaFoldDB" id="A0A9X1CYV4"/>
<evidence type="ECO:0000256" key="6">
    <source>
        <dbReference type="SAM" id="MobiDB-lite"/>
    </source>
</evidence>
<dbReference type="InterPro" id="IPR050845">
    <property type="entry name" value="Cu-binding_ET"/>
</dbReference>
<dbReference type="GO" id="GO:0009055">
    <property type="term" value="F:electron transfer activity"/>
    <property type="evidence" value="ECO:0007669"/>
    <property type="project" value="InterPro"/>
</dbReference>
<feature type="chain" id="PRO_5040810620" evidence="7">
    <location>
        <begin position="20"/>
        <end position="200"/>
    </location>
</feature>
<dbReference type="CDD" id="cd13922">
    <property type="entry name" value="Azurin"/>
    <property type="match status" value="1"/>
</dbReference>
<dbReference type="InterPro" id="IPR008972">
    <property type="entry name" value="Cupredoxin"/>
</dbReference>
<gene>
    <name evidence="9" type="primary">azu</name>
    <name evidence="9" type="ORF">J8641_08615</name>
</gene>
<feature type="compositionally biased region" description="Low complexity" evidence="6">
    <location>
        <begin position="24"/>
        <end position="47"/>
    </location>
</feature>
<dbReference type="SUPFAM" id="SSF49503">
    <property type="entry name" value="Cupredoxins"/>
    <property type="match status" value="1"/>
</dbReference>
<evidence type="ECO:0000313" key="9">
    <source>
        <dbReference type="EMBL" id="MBS9340861.1"/>
    </source>
</evidence>
<dbReference type="PROSITE" id="PS51257">
    <property type="entry name" value="PROKAR_LIPOPROTEIN"/>
    <property type="match status" value="1"/>
</dbReference>
<evidence type="ECO:0000256" key="4">
    <source>
        <dbReference type="ARBA" id="ARBA00022982"/>
    </source>
</evidence>
<feature type="region of interest" description="Disordered" evidence="6">
    <location>
        <begin position="20"/>
        <end position="66"/>
    </location>
</feature>
<dbReference type="RefSeq" id="WP_214038062.1">
    <property type="nucleotide sequence ID" value="NZ_JAGJWT010000007.1"/>
</dbReference>
<dbReference type="NCBIfam" id="TIGR02695">
    <property type="entry name" value="azurin"/>
    <property type="match status" value="1"/>
</dbReference>
<name>A0A9X1CYV4_NEIEL</name>
<dbReference type="InterPro" id="IPR028871">
    <property type="entry name" value="BlueCu_1_BS"/>
</dbReference>